<keyword evidence="2" id="KW-1185">Reference proteome</keyword>
<accession>A0ABS9DY90</accession>
<proteinExistence type="predicted"/>
<evidence type="ECO:0000313" key="2">
    <source>
        <dbReference type="Proteomes" id="UP001521209"/>
    </source>
</evidence>
<reference evidence="1 2" key="1">
    <citation type="submission" date="2022-01" db="EMBL/GenBank/DDBJ databases">
        <authorList>
            <person name="Won M."/>
            <person name="Kim S.-J."/>
            <person name="Kwon S.-W."/>
        </authorList>
    </citation>
    <scope>NUCLEOTIDE SEQUENCE [LARGE SCALE GENOMIC DNA]</scope>
    <source>
        <strain evidence="1 2">KCTC 23505</strain>
    </source>
</reference>
<dbReference type="Proteomes" id="UP001521209">
    <property type="component" value="Unassembled WGS sequence"/>
</dbReference>
<dbReference type="EMBL" id="JAKGBZ010000008">
    <property type="protein sequence ID" value="MCF3946289.1"/>
    <property type="molecule type" value="Genomic_DNA"/>
</dbReference>
<evidence type="ECO:0000313" key="1">
    <source>
        <dbReference type="EMBL" id="MCF3946289.1"/>
    </source>
</evidence>
<gene>
    <name evidence="1" type="ORF">L2A60_06280</name>
</gene>
<protein>
    <submittedName>
        <fullName evidence="1">Uncharacterized protein</fullName>
    </submittedName>
</protein>
<comment type="caution">
    <text evidence="1">The sequence shown here is derived from an EMBL/GenBank/DDBJ whole genome shotgun (WGS) entry which is preliminary data.</text>
</comment>
<organism evidence="1 2">
    <name type="scientific">Acidiphilium iwatense</name>
    <dbReference type="NCBI Taxonomy" id="768198"/>
    <lineage>
        <taxon>Bacteria</taxon>
        <taxon>Pseudomonadati</taxon>
        <taxon>Pseudomonadota</taxon>
        <taxon>Alphaproteobacteria</taxon>
        <taxon>Acetobacterales</taxon>
        <taxon>Acidocellaceae</taxon>
        <taxon>Acidiphilium</taxon>
    </lineage>
</organism>
<name>A0ABS9DY90_9PROT</name>
<dbReference type="RefSeq" id="WP_235703520.1">
    <property type="nucleotide sequence ID" value="NZ_JAKGBZ010000008.1"/>
</dbReference>
<sequence length="56" mass="6673">MIRRFLADFFHQGILYWARVAMFDVTLDPLLPREGRDLRHAVARKRESRIASRDSD</sequence>